<name>A0A6J8AE89_MYTCO</name>
<proteinExistence type="predicted"/>
<feature type="transmembrane region" description="Helical" evidence="1">
    <location>
        <begin position="195"/>
        <end position="217"/>
    </location>
</feature>
<protein>
    <submittedName>
        <fullName evidence="2">Uncharacterized protein</fullName>
    </submittedName>
</protein>
<evidence type="ECO:0000256" key="1">
    <source>
        <dbReference type="SAM" id="Phobius"/>
    </source>
</evidence>
<keyword evidence="3" id="KW-1185">Reference proteome</keyword>
<sequence length="233" mass="25637">MEIPRQNKHWNTSSSDIATGNYSGLFISAVLDLTVTRSIEDSADWIAVQDRDILGWYTPNLPIAAYDGGQQVRKVAGNVVASNFTYDWGSVVATSNRDYGLHAVLSPGTTTFSLYQTGLDTHYFDFSDSEDIYLIQSLNLYFYTGTTLSFTATVTDSGGLTDTTGIEVIVSEYTTSTSSTTTERLILFWEDSKNIAWFIVLMLILLAVTCLLILWILTGANCSKLLAACKGRP</sequence>
<evidence type="ECO:0000313" key="2">
    <source>
        <dbReference type="EMBL" id="CAC5366313.1"/>
    </source>
</evidence>
<keyword evidence="1" id="KW-0472">Membrane</keyword>
<evidence type="ECO:0000313" key="3">
    <source>
        <dbReference type="Proteomes" id="UP000507470"/>
    </source>
</evidence>
<accession>A0A6J8AE89</accession>
<reference evidence="2 3" key="1">
    <citation type="submission" date="2020-06" db="EMBL/GenBank/DDBJ databases">
        <authorList>
            <person name="Li R."/>
            <person name="Bekaert M."/>
        </authorList>
    </citation>
    <scope>NUCLEOTIDE SEQUENCE [LARGE SCALE GENOMIC DNA]</scope>
    <source>
        <strain evidence="3">wild</strain>
    </source>
</reference>
<dbReference type="EMBL" id="CACVKT020001227">
    <property type="protein sequence ID" value="CAC5366313.1"/>
    <property type="molecule type" value="Genomic_DNA"/>
</dbReference>
<keyword evidence="1" id="KW-1133">Transmembrane helix</keyword>
<organism evidence="2 3">
    <name type="scientific">Mytilus coruscus</name>
    <name type="common">Sea mussel</name>
    <dbReference type="NCBI Taxonomy" id="42192"/>
    <lineage>
        <taxon>Eukaryota</taxon>
        <taxon>Metazoa</taxon>
        <taxon>Spiralia</taxon>
        <taxon>Lophotrochozoa</taxon>
        <taxon>Mollusca</taxon>
        <taxon>Bivalvia</taxon>
        <taxon>Autobranchia</taxon>
        <taxon>Pteriomorphia</taxon>
        <taxon>Mytilida</taxon>
        <taxon>Mytiloidea</taxon>
        <taxon>Mytilidae</taxon>
        <taxon>Mytilinae</taxon>
        <taxon>Mytilus</taxon>
    </lineage>
</organism>
<dbReference type="AlphaFoldDB" id="A0A6J8AE89"/>
<keyword evidence="1" id="KW-0812">Transmembrane</keyword>
<gene>
    <name evidence="2" type="ORF">MCOR_6662</name>
</gene>
<dbReference type="Proteomes" id="UP000507470">
    <property type="component" value="Unassembled WGS sequence"/>
</dbReference>